<organism evidence="16 17">
    <name type="scientific">Equus asinus</name>
    <name type="common">Donkey</name>
    <name type="synonym">Equus africanus asinus</name>
    <dbReference type="NCBI Taxonomy" id="9793"/>
    <lineage>
        <taxon>Eukaryota</taxon>
        <taxon>Metazoa</taxon>
        <taxon>Chordata</taxon>
        <taxon>Craniata</taxon>
        <taxon>Vertebrata</taxon>
        <taxon>Euteleostomi</taxon>
        <taxon>Mammalia</taxon>
        <taxon>Eutheria</taxon>
        <taxon>Laurasiatheria</taxon>
        <taxon>Perissodactyla</taxon>
        <taxon>Equidae</taxon>
        <taxon>Equus</taxon>
    </lineage>
</organism>
<evidence type="ECO:0000256" key="11">
    <source>
        <dbReference type="ARBA" id="ARBA00041123"/>
    </source>
</evidence>
<dbReference type="GO" id="GO:0005634">
    <property type="term" value="C:nucleus"/>
    <property type="evidence" value="ECO:0007669"/>
    <property type="project" value="UniProtKB-SubCell"/>
</dbReference>
<evidence type="ECO:0000256" key="13">
    <source>
        <dbReference type="ARBA" id="ARBA00045368"/>
    </source>
</evidence>
<evidence type="ECO:0000256" key="8">
    <source>
        <dbReference type="ARBA" id="ARBA00023043"/>
    </source>
</evidence>
<dbReference type="Pfam" id="PF12796">
    <property type="entry name" value="Ank_2"/>
    <property type="match status" value="2"/>
</dbReference>
<keyword evidence="4" id="KW-1017">Isopeptide bond</keyword>
<evidence type="ECO:0000256" key="9">
    <source>
        <dbReference type="ARBA" id="ARBA00023242"/>
    </source>
</evidence>
<keyword evidence="3" id="KW-0963">Cytoplasm</keyword>
<keyword evidence="8 14" id="KW-0040">ANK repeat</keyword>
<dbReference type="AlphaFoldDB" id="A0A8C4KWQ0"/>
<dbReference type="Gene3D" id="1.25.40.20">
    <property type="entry name" value="Ankyrin repeat-containing domain"/>
    <property type="match status" value="1"/>
</dbReference>
<evidence type="ECO:0000256" key="1">
    <source>
        <dbReference type="ARBA" id="ARBA00004123"/>
    </source>
</evidence>
<evidence type="ECO:0000256" key="15">
    <source>
        <dbReference type="SAM" id="MobiDB-lite"/>
    </source>
</evidence>
<comment type="similarity">
    <text evidence="10">Belongs to the NF-kappa-B inhibitor family.</text>
</comment>
<dbReference type="GeneTree" id="ENSGT00940000162733"/>
<dbReference type="PROSITE" id="PS50088">
    <property type="entry name" value="ANK_REPEAT"/>
    <property type="match status" value="3"/>
</dbReference>
<evidence type="ECO:0000256" key="7">
    <source>
        <dbReference type="ARBA" id="ARBA00022843"/>
    </source>
</evidence>
<feature type="repeat" description="ANK" evidence="14">
    <location>
        <begin position="447"/>
        <end position="479"/>
    </location>
</feature>
<evidence type="ECO:0000313" key="17">
    <source>
        <dbReference type="Proteomes" id="UP000694387"/>
    </source>
</evidence>
<accession>A0A8C4KWQ0</accession>
<dbReference type="SMART" id="SM00248">
    <property type="entry name" value="ANK"/>
    <property type="match status" value="5"/>
</dbReference>
<dbReference type="PANTHER" id="PTHR46680">
    <property type="entry name" value="NF-KAPPA-B INHIBITOR ALPHA"/>
    <property type="match status" value="1"/>
</dbReference>
<evidence type="ECO:0000256" key="6">
    <source>
        <dbReference type="ARBA" id="ARBA00022737"/>
    </source>
</evidence>
<dbReference type="InterPro" id="IPR002110">
    <property type="entry name" value="Ankyrin_rpt"/>
</dbReference>
<dbReference type="GO" id="GO:0034142">
    <property type="term" value="P:toll-like receptor 4 signaling pathway"/>
    <property type="evidence" value="ECO:0007669"/>
    <property type="project" value="TreeGrafter"/>
</dbReference>
<feature type="region of interest" description="Disordered" evidence="15">
    <location>
        <begin position="1"/>
        <end position="90"/>
    </location>
</feature>
<feature type="repeat" description="ANK" evidence="14">
    <location>
        <begin position="341"/>
        <end position="373"/>
    </location>
</feature>
<keyword evidence="5" id="KW-0597">Phosphoprotein</keyword>
<comment type="subcellular location">
    <subcellularLocation>
        <location evidence="2">Cytoplasm</location>
    </subcellularLocation>
    <subcellularLocation>
        <location evidence="1">Nucleus</location>
    </subcellularLocation>
</comment>
<dbReference type="PROSITE" id="PS50297">
    <property type="entry name" value="ANK_REP_REGION"/>
    <property type="match status" value="3"/>
</dbReference>
<dbReference type="PRINTS" id="PR01415">
    <property type="entry name" value="ANKYRIN"/>
</dbReference>
<name>A0A8C4KWQ0_EQUAS</name>
<dbReference type="Proteomes" id="UP000694387">
    <property type="component" value="Chromosome 2"/>
</dbReference>
<comment type="function">
    <text evidence="13">Inhibits the activity of dimeric NF-kappa-B/REL complexes by trapping REL (RELA/p65 and NFKB1/p50) dimers in the cytoplasm by masking their nuclear localization signals. On cellular stimulation by immune and pro-inflammatory responses, becomes phosphorylated promoting ubiquitination and degradation, enabling the dimeric RELA to translocate to the nucleus and activate transcription.</text>
</comment>
<proteinExistence type="inferred from homology"/>
<feature type="compositionally biased region" description="Basic and acidic residues" evidence="15">
    <location>
        <begin position="42"/>
        <end position="60"/>
    </location>
</feature>
<dbReference type="GO" id="GO:0051059">
    <property type="term" value="F:NF-kappaB binding"/>
    <property type="evidence" value="ECO:0007669"/>
    <property type="project" value="TreeGrafter"/>
</dbReference>
<sequence>MGRNAEAACTRPSNGQRVLLGRGNFGEANPYTQPSFPLACSKDQESERTGRLAKPNEEPPSRSASLGSRQPTTPNQINRGKPQGKKDSCRRTGLLSAGCREVPGEGAWPGGLSSHSAFIKKFPVHDPSGSSQGVSPMNPGSGFRVLFPLAEDEASSLFWSDWLGNSPRLTPPRRNPLPAFIGRRGGAAEPTTVPSRRRRRRHQGRRCQRASERERSLRPSAPGTAPRPRRAMFQPAEPGQEWAMEGPRDALKKERLLDDRHDSGLDSMKDEEYEQMVKELREIRLEPQEAPRGAEPWKQQLTEDGDSFLHLAIIHEEKALTMEVVRQVKGDLAFLNFQNNLQQTPLHLAVITNQPEIAKALLEAGCDPELRDFRGNTPLHLACEQGCLASVGVLTQSYGTPHLHSILQATNYNGHTCLHLASIHGYLGIVELLVSLGADVNAQEPCNGRTALHLAVDLQNPDLVSLLLKCGADVNRVTYQGYSPYQLTWGRPSTRIQQQLGQLTLENLQMLPESEDEESYDTESEFTEDELPYDDCVLGGQRLTL</sequence>
<evidence type="ECO:0000313" key="16">
    <source>
        <dbReference type="Ensembl" id="ENSEASP00005002653.1"/>
    </source>
</evidence>
<keyword evidence="7" id="KW-0832">Ubl conjugation</keyword>
<reference evidence="16" key="2">
    <citation type="submission" date="2025-08" db="UniProtKB">
        <authorList>
            <consortium name="Ensembl"/>
        </authorList>
    </citation>
    <scope>IDENTIFICATION</scope>
</reference>
<dbReference type="PANTHER" id="PTHR46680:SF1">
    <property type="entry name" value="NF-KAPPA-B INHIBITOR ALPHA"/>
    <property type="match status" value="1"/>
</dbReference>
<gene>
    <name evidence="16" type="primary">NFKBIA</name>
</gene>
<evidence type="ECO:0000256" key="12">
    <source>
        <dbReference type="ARBA" id="ARBA00041987"/>
    </source>
</evidence>
<feature type="repeat" description="ANK" evidence="14">
    <location>
        <begin position="413"/>
        <end position="445"/>
    </location>
</feature>
<dbReference type="GO" id="GO:0005829">
    <property type="term" value="C:cytosol"/>
    <property type="evidence" value="ECO:0007669"/>
    <property type="project" value="TreeGrafter"/>
</dbReference>
<dbReference type="GO" id="GO:0071356">
    <property type="term" value="P:cellular response to tumor necrosis factor"/>
    <property type="evidence" value="ECO:0007669"/>
    <property type="project" value="TreeGrafter"/>
</dbReference>
<evidence type="ECO:0000256" key="10">
    <source>
        <dbReference type="ARBA" id="ARBA00038439"/>
    </source>
</evidence>
<reference evidence="16 17" key="1">
    <citation type="journal article" date="2020" name="Nat. Commun.">
        <title>Donkey genomes provide new insights into domestication and selection for coat color.</title>
        <authorList>
            <person name="Wang"/>
            <person name="C."/>
            <person name="Li"/>
            <person name="H."/>
            <person name="Guo"/>
            <person name="Y."/>
            <person name="Huang"/>
            <person name="J."/>
            <person name="Sun"/>
            <person name="Y."/>
            <person name="Min"/>
            <person name="J."/>
            <person name="Wang"/>
            <person name="J."/>
            <person name="Fang"/>
            <person name="X."/>
            <person name="Zhao"/>
            <person name="Z."/>
            <person name="Wang"/>
            <person name="S."/>
            <person name="Zhang"/>
            <person name="Y."/>
            <person name="Liu"/>
            <person name="Q."/>
            <person name="Jiang"/>
            <person name="Q."/>
            <person name="Wang"/>
            <person name="X."/>
            <person name="Guo"/>
            <person name="Y."/>
            <person name="Yang"/>
            <person name="C."/>
            <person name="Wang"/>
            <person name="Y."/>
            <person name="Tian"/>
            <person name="F."/>
            <person name="Zhuang"/>
            <person name="G."/>
            <person name="Fan"/>
            <person name="Y."/>
            <person name="Gao"/>
            <person name="Q."/>
            <person name="Li"/>
            <person name="Y."/>
            <person name="Ju"/>
            <person name="Z."/>
            <person name="Li"/>
            <person name="J."/>
            <person name="Li"/>
            <person name="R."/>
            <person name="Hou"/>
            <person name="M."/>
            <person name="Yang"/>
            <person name="G."/>
            <person name="Liu"/>
            <person name="G."/>
            <person name="Liu"/>
            <person name="W."/>
            <person name="Guo"/>
            <person name="J."/>
            <person name="Pan"/>
            <person name="S."/>
            <person name="Fan"/>
            <person name="G."/>
            <person name="Zhang"/>
            <person name="W."/>
            <person name="Zhang"/>
            <person name="R."/>
            <person name="Yu"/>
            <person name="J."/>
            <person name="Zhang"/>
            <person name="X."/>
            <person name="Yin"/>
            <person name="Q."/>
            <person name="Ji"/>
            <person name="C."/>
            <person name="Jin"/>
            <person name="Y."/>
            <person name="Yue"/>
            <person name="G."/>
            <person name="Liu"/>
            <person name="M."/>
            <person name="Xu"/>
            <person name="J."/>
            <person name="Liu"/>
            <person name="S."/>
            <person name="Jordana"/>
            <person name="J."/>
            <person name="Noce"/>
            <person name="A."/>
            <person name="Amills"/>
            <person name="M."/>
            <person name="Wu"/>
            <person name="D.D."/>
            <person name="Li"/>
            <person name="S."/>
            <person name="Zhou"/>
            <person name="X. and Zhong"/>
            <person name="J."/>
        </authorList>
    </citation>
    <scope>NUCLEOTIDE SEQUENCE [LARGE SCALE GENOMIC DNA]</scope>
</reference>
<evidence type="ECO:0000256" key="4">
    <source>
        <dbReference type="ARBA" id="ARBA00022499"/>
    </source>
</evidence>
<evidence type="ECO:0000256" key="5">
    <source>
        <dbReference type="ARBA" id="ARBA00022553"/>
    </source>
</evidence>
<evidence type="ECO:0000256" key="2">
    <source>
        <dbReference type="ARBA" id="ARBA00004496"/>
    </source>
</evidence>
<evidence type="ECO:0000256" key="3">
    <source>
        <dbReference type="ARBA" id="ARBA00022490"/>
    </source>
</evidence>
<dbReference type="Ensembl" id="ENSEAST00005002914.2">
    <property type="protein sequence ID" value="ENSEASP00005002653.1"/>
    <property type="gene ID" value="ENSEASG00005002070.2"/>
</dbReference>
<dbReference type="SUPFAM" id="SSF48403">
    <property type="entry name" value="Ankyrin repeat"/>
    <property type="match status" value="1"/>
</dbReference>
<keyword evidence="9" id="KW-0539">Nucleus</keyword>
<evidence type="ECO:0000256" key="14">
    <source>
        <dbReference type="PROSITE-ProRule" id="PRU00023"/>
    </source>
</evidence>
<dbReference type="InterPro" id="IPR051070">
    <property type="entry name" value="NF-kappa-B_inhibitor"/>
</dbReference>
<reference evidence="16" key="3">
    <citation type="submission" date="2025-09" db="UniProtKB">
        <authorList>
            <consortium name="Ensembl"/>
        </authorList>
    </citation>
    <scope>IDENTIFICATION</scope>
</reference>
<dbReference type="FunFam" id="1.25.40.20:FF:000124">
    <property type="entry name" value="NF-kappa-B inhibitor alpha isoform X2"/>
    <property type="match status" value="1"/>
</dbReference>
<dbReference type="InterPro" id="IPR036770">
    <property type="entry name" value="Ankyrin_rpt-contain_sf"/>
</dbReference>
<feature type="region of interest" description="Disordered" evidence="15">
    <location>
        <begin position="164"/>
        <end position="247"/>
    </location>
</feature>
<feature type="compositionally biased region" description="Polar residues" evidence="15">
    <location>
        <begin position="62"/>
        <end position="78"/>
    </location>
</feature>
<protein>
    <recommendedName>
        <fullName evidence="11">NF-kappa-B inhibitor alpha</fullName>
    </recommendedName>
    <alternativeName>
        <fullName evidence="12">I-kappa-B-alpha</fullName>
    </alternativeName>
</protein>
<dbReference type="OMA" id="LFWSDWL"/>
<keyword evidence="17" id="KW-1185">Reference proteome</keyword>
<feature type="compositionally biased region" description="Basic residues" evidence="15">
    <location>
        <begin position="195"/>
        <end position="208"/>
    </location>
</feature>
<keyword evidence="6" id="KW-0677">Repeat</keyword>